<accession>A0A433X5J0</accession>
<evidence type="ECO:0000313" key="2">
    <source>
        <dbReference type="Proteomes" id="UP000281547"/>
    </source>
</evidence>
<evidence type="ECO:0008006" key="3">
    <source>
        <dbReference type="Google" id="ProtNLM"/>
    </source>
</evidence>
<reference evidence="1 2" key="1">
    <citation type="journal article" date="2016" name="Int. J. Syst. Evol. Microbiol.">
        <title>Arsenicitalea aurantiaca gen. nov., sp. nov., a new member of the family Hyphomicrobiaceae, isolated from high-arsenic sediment.</title>
        <authorList>
            <person name="Mu Y."/>
            <person name="Zhou L."/>
            <person name="Zeng X.C."/>
            <person name="Liu L."/>
            <person name="Pan Y."/>
            <person name="Chen X."/>
            <person name="Wang J."/>
            <person name="Li S."/>
            <person name="Li W.J."/>
            <person name="Wang Y."/>
        </authorList>
    </citation>
    <scope>NUCLEOTIDE SEQUENCE [LARGE SCALE GENOMIC DNA]</scope>
    <source>
        <strain evidence="1 2">42-50</strain>
    </source>
</reference>
<name>A0A433X5J0_9HYPH</name>
<evidence type="ECO:0000313" key="1">
    <source>
        <dbReference type="EMBL" id="RUT29317.1"/>
    </source>
</evidence>
<dbReference type="AlphaFoldDB" id="A0A433X5J0"/>
<dbReference type="Proteomes" id="UP000281547">
    <property type="component" value="Unassembled WGS sequence"/>
</dbReference>
<gene>
    <name evidence="1" type="ORF">EMQ25_14430</name>
</gene>
<protein>
    <recommendedName>
        <fullName evidence="3">DUF2007 domain-containing protein</fullName>
    </recommendedName>
</protein>
<comment type="caution">
    <text evidence="1">The sequence shown here is derived from an EMBL/GenBank/DDBJ whole genome shotgun (WGS) entry which is preliminary data.</text>
</comment>
<dbReference type="EMBL" id="RZNJ01000005">
    <property type="protein sequence ID" value="RUT29317.1"/>
    <property type="molecule type" value="Genomic_DNA"/>
</dbReference>
<proteinExistence type="predicted"/>
<keyword evidence="2" id="KW-1185">Reference proteome</keyword>
<dbReference type="RefSeq" id="WP_127189307.1">
    <property type="nucleotide sequence ID" value="NZ_RZNJ01000005.1"/>
</dbReference>
<sequence length="75" mass="7823">MFETIAEVETPAIARVLIAALKAHGFTLLEGGENGLPGMPGVVGLRGIPIRVRAEEAADAAILAEALLTEMRGQK</sequence>
<organism evidence="1 2">
    <name type="scientific">Arsenicitalea aurantiaca</name>
    <dbReference type="NCBI Taxonomy" id="1783274"/>
    <lineage>
        <taxon>Bacteria</taxon>
        <taxon>Pseudomonadati</taxon>
        <taxon>Pseudomonadota</taxon>
        <taxon>Alphaproteobacteria</taxon>
        <taxon>Hyphomicrobiales</taxon>
        <taxon>Devosiaceae</taxon>
        <taxon>Arsenicitalea</taxon>
    </lineage>
</organism>
<dbReference type="OrthoDB" id="7960996at2"/>